<dbReference type="EMBL" id="SUNJ01003427">
    <property type="protein sequence ID" value="TPP65277.1"/>
    <property type="molecule type" value="Genomic_DNA"/>
</dbReference>
<gene>
    <name evidence="1" type="ORF">FGIG_06191</name>
</gene>
<proteinExistence type="predicted"/>
<protein>
    <submittedName>
        <fullName evidence="1">Uncharacterized protein</fullName>
    </submittedName>
</protein>
<dbReference type="Gene3D" id="2.130.10.10">
    <property type="entry name" value="YVTN repeat-like/Quinoprotein amine dehydrogenase"/>
    <property type="match status" value="1"/>
</dbReference>
<evidence type="ECO:0000313" key="2">
    <source>
        <dbReference type="Proteomes" id="UP000316759"/>
    </source>
</evidence>
<organism evidence="1 2">
    <name type="scientific">Fasciola gigantica</name>
    <name type="common">Giant liver fluke</name>
    <dbReference type="NCBI Taxonomy" id="46835"/>
    <lineage>
        <taxon>Eukaryota</taxon>
        <taxon>Metazoa</taxon>
        <taxon>Spiralia</taxon>
        <taxon>Lophotrochozoa</taxon>
        <taxon>Platyhelminthes</taxon>
        <taxon>Trematoda</taxon>
        <taxon>Digenea</taxon>
        <taxon>Plagiorchiida</taxon>
        <taxon>Echinostomata</taxon>
        <taxon>Echinostomatoidea</taxon>
        <taxon>Fasciolidae</taxon>
        <taxon>Fasciola</taxon>
    </lineage>
</organism>
<sequence>MSKLEYSCCGSVAFCQFLFGFFIQDSFLLSGGNDYSLFLWNLGSDVEGQHIAHDAKINAIEGKDLGRIFVADFSPVVRVFDLSVR</sequence>
<dbReference type="Proteomes" id="UP000316759">
    <property type="component" value="Unassembled WGS sequence"/>
</dbReference>
<dbReference type="OrthoDB" id="2161379at2759"/>
<dbReference type="AlphaFoldDB" id="A0A504Z3Y3"/>
<dbReference type="InterPro" id="IPR015943">
    <property type="entry name" value="WD40/YVTN_repeat-like_dom_sf"/>
</dbReference>
<evidence type="ECO:0000313" key="1">
    <source>
        <dbReference type="EMBL" id="TPP65277.1"/>
    </source>
</evidence>
<dbReference type="SUPFAM" id="SSF50978">
    <property type="entry name" value="WD40 repeat-like"/>
    <property type="match status" value="1"/>
</dbReference>
<reference evidence="1 2" key="1">
    <citation type="submission" date="2019-04" db="EMBL/GenBank/DDBJ databases">
        <title>Annotation for the trematode Fasciola gigantica.</title>
        <authorList>
            <person name="Choi Y.-J."/>
        </authorList>
    </citation>
    <scope>NUCLEOTIDE SEQUENCE [LARGE SCALE GENOMIC DNA]</scope>
    <source>
        <strain evidence="1">Uganda_cow_1</strain>
    </source>
</reference>
<name>A0A504Z3Y3_FASGI</name>
<keyword evidence="2" id="KW-1185">Reference proteome</keyword>
<accession>A0A504Z3Y3</accession>
<dbReference type="STRING" id="46835.A0A504Z3Y3"/>
<comment type="caution">
    <text evidence="1">The sequence shown here is derived from an EMBL/GenBank/DDBJ whole genome shotgun (WGS) entry which is preliminary data.</text>
</comment>
<dbReference type="InterPro" id="IPR036322">
    <property type="entry name" value="WD40_repeat_dom_sf"/>
</dbReference>